<evidence type="ECO:0000256" key="4">
    <source>
        <dbReference type="SAM" id="MobiDB-lite"/>
    </source>
</evidence>
<dbReference type="OrthoDB" id="9806903at2"/>
<proteinExistence type="inferred from homology"/>
<evidence type="ECO:0000256" key="1">
    <source>
        <dbReference type="ARBA" id="ARBA00010378"/>
    </source>
</evidence>
<dbReference type="Gene3D" id="1.10.8.60">
    <property type="match status" value="1"/>
</dbReference>
<comment type="similarity">
    <text evidence="1">Belongs to the CbxX/CfxQ family.</text>
</comment>
<dbReference type="PRINTS" id="PR00819">
    <property type="entry name" value="CBXCFQXSUPER"/>
</dbReference>
<dbReference type="PANTHER" id="PTHR43392">
    <property type="entry name" value="AAA-TYPE ATPASE FAMILY PROTEIN / ANKYRIN REPEAT FAMILY PROTEIN"/>
    <property type="match status" value="1"/>
</dbReference>
<keyword evidence="5" id="KW-1133">Transmembrane helix</keyword>
<dbReference type="InterPro" id="IPR003959">
    <property type="entry name" value="ATPase_AAA_core"/>
</dbReference>
<accession>A0A3R5WM33</accession>
<reference evidence="7 8" key="1">
    <citation type="submission" date="2018-08" db="EMBL/GenBank/DDBJ databases">
        <title>A genome reference for cultivated species of the human gut microbiota.</title>
        <authorList>
            <person name="Zou Y."/>
            <person name="Xue W."/>
            <person name="Luo G."/>
        </authorList>
    </citation>
    <scope>NUCLEOTIDE SEQUENCE [LARGE SCALE GENOMIC DNA]</scope>
    <source>
        <strain evidence="7 8">AF22-21</strain>
    </source>
</reference>
<dbReference type="EMBL" id="QRVK01000006">
    <property type="protein sequence ID" value="RGS43491.1"/>
    <property type="molecule type" value="Genomic_DNA"/>
</dbReference>
<dbReference type="InterPro" id="IPR000641">
    <property type="entry name" value="CbxX/CfxQ"/>
</dbReference>
<dbReference type="PANTHER" id="PTHR43392:SF2">
    <property type="entry name" value="AAA-TYPE ATPASE FAMILY PROTEIN _ ANKYRIN REPEAT FAMILY PROTEIN"/>
    <property type="match status" value="1"/>
</dbReference>
<feature type="domain" description="AAA+ ATPase" evidence="6">
    <location>
        <begin position="177"/>
        <end position="310"/>
    </location>
</feature>
<dbReference type="InterPro" id="IPR050773">
    <property type="entry name" value="CbxX/CfxQ_RuBisCO_ESX"/>
</dbReference>
<dbReference type="InterPro" id="IPR027417">
    <property type="entry name" value="P-loop_NTPase"/>
</dbReference>
<name>A0A3R5WM33_9FIRM</name>
<keyword evidence="3" id="KW-0067">ATP-binding</keyword>
<dbReference type="Pfam" id="PF17866">
    <property type="entry name" value="AAA_lid_6"/>
    <property type="match status" value="1"/>
</dbReference>
<comment type="caution">
    <text evidence="7">The sequence shown here is derived from an EMBL/GenBank/DDBJ whole genome shotgun (WGS) entry which is preliminary data.</text>
</comment>
<evidence type="ECO:0000313" key="8">
    <source>
        <dbReference type="Proteomes" id="UP000283295"/>
    </source>
</evidence>
<dbReference type="Proteomes" id="UP000283295">
    <property type="component" value="Unassembled WGS sequence"/>
</dbReference>
<sequence>MSKKEKKTSYPLMIILNTVSIALPFAGAGFLLYTYLQESLKQYRTIAAIACVIAIGQWLILRNFLNHKLHEAVQENEYDEFGMSKKKKFENLTRQEREAMDLQKVAQMESLLSSSVLKKITKKGSDNPDKDLAGLIGIHAVKEKTSEMVARMQFEQDSAKEKKKKRKRGNMSGSAMSGRHMVFYGSAGVGKTTVARIITGFLYKYGYIKENKCIEIDGNFLKAGEDSATKTRLIIQKAYGGVLFIDEAYTIVDGSGGYGKEVVATLIKEMEDNRDRLIVILAGYKNDMKRLLDSNEGFKSRIKEYLNFPDYSTPEMKDIFSAMAHSEGYMVSQEALDNFEIRCDKERKLSSFGNGRTARNILDESIDRHAVNYGQNQLVRTVTENGEPKQITDRAENRFVLCGCDVSTAVNRNIL</sequence>
<evidence type="ECO:0000256" key="5">
    <source>
        <dbReference type="SAM" id="Phobius"/>
    </source>
</evidence>
<dbReference type="SUPFAM" id="SSF52540">
    <property type="entry name" value="P-loop containing nucleoside triphosphate hydrolases"/>
    <property type="match status" value="1"/>
</dbReference>
<dbReference type="GO" id="GO:0016887">
    <property type="term" value="F:ATP hydrolysis activity"/>
    <property type="evidence" value="ECO:0007669"/>
    <property type="project" value="InterPro"/>
</dbReference>
<dbReference type="AlphaFoldDB" id="A0A3R5WM33"/>
<dbReference type="Gene3D" id="3.40.50.300">
    <property type="entry name" value="P-loop containing nucleotide triphosphate hydrolases"/>
    <property type="match status" value="1"/>
</dbReference>
<keyword evidence="5" id="KW-0472">Membrane</keyword>
<feature type="transmembrane region" description="Helical" evidence="5">
    <location>
        <begin position="12"/>
        <end position="36"/>
    </location>
</feature>
<gene>
    <name evidence="7" type="ORF">DWX94_04025</name>
</gene>
<feature type="transmembrane region" description="Helical" evidence="5">
    <location>
        <begin position="42"/>
        <end position="61"/>
    </location>
</feature>
<keyword evidence="5" id="KW-0812">Transmembrane</keyword>
<dbReference type="InterPro" id="IPR041627">
    <property type="entry name" value="AAA_lid_6"/>
</dbReference>
<feature type="region of interest" description="Disordered" evidence="4">
    <location>
        <begin position="155"/>
        <end position="174"/>
    </location>
</feature>
<dbReference type="Pfam" id="PF00004">
    <property type="entry name" value="AAA"/>
    <property type="match status" value="1"/>
</dbReference>
<evidence type="ECO:0000256" key="3">
    <source>
        <dbReference type="ARBA" id="ARBA00022840"/>
    </source>
</evidence>
<organism evidence="7 8">
    <name type="scientific">Coprococcus eutactus</name>
    <dbReference type="NCBI Taxonomy" id="33043"/>
    <lineage>
        <taxon>Bacteria</taxon>
        <taxon>Bacillati</taxon>
        <taxon>Bacillota</taxon>
        <taxon>Clostridia</taxon>
        <taxon>Lachnospirales</taxon>
        <taxon>Lachnospiraceae</taxon>
        <taxon>Coprococcus</taxon>
    </lineage>
</organism>
<dbReference type="GO" id="GO:0005524">
    <property type="term" value="F:ATP binding"/>
    <property type="evidence" value="ECO:0007669"/>
    <property type="project" value="UniProtKB-KW"/>
</dbReference>
<dbReference type="CDD" id="cd00009">
    <property type="entry name" value="AAA"/>
    <property type="match status" value="1"/>
</dbReference>
<dbReference type="InterPro" id="IPR003593">
    <property type="entry name" value="AAA+_ATPase"/>
</dbReference>
<evidence type="ECO:0000313" key="7">
    <source>
        <dbReference type="EMBL" id="RGS43491.1"/>
    </source>
</evidence>
<protein>
    <submittedName>
        <fullName evidence="7">AAA family ATPase</fullName>
    </submittedName>
</protein>
<dbReference type="SMART" id="SM00382">
    <property type="entry name" value="AAA"/>
    <property type="match status" value="1"/>
</dbReference>
<keyword evidence="2" id="KW-0547">Nucleotide-binding</keyword>
<evidence type="ECO:0000259" key="6">
    <source>
        <dbReference type="SMART" id="SM00382"/>
    </source>
</evidence>
<evidence type="ECO:0000256" key="2">
    <source>
        <dbReference type="ARBA" id="ARBA00022741"/>
    </source>
</evidence>